<evidence type="ECO:0000259" key="15">
    <source>
        <dbReference type="Pfam" id="PF07715"/>
    </source>
</evidence>
<evidence type="ECO:0000256" key="10">
    <source>
        <dbReference type="ARBA" id="ARBA00023237"/>
    </source>
</evidence>
<evidence type="ECO:0000256" key="2">
    <source>
        <dbReference type="ARBA" id="ARBA00022448"/>
    </source>
</evidence>
<gene>
    <name evidence="16" type="ORF">POM99_17100</name>
</gene>
<evidence type="ECO:0000313" key="16">
    <source>
        <dbReference type="EMBL" id="MDF8334928.1"/>
    </source>
</evidence>
<evidence type="ECO:0000256" key="9">
    <source>
        <dbReference type="ARBA" id="ARBA00023136"/>
    </source>
</evidence>
<reference evidence="16 17" key="1">
    <citation type="submission" date="2023-03" db="EMBL/GenBank/DDBJ databases">
        <title>Novosphingobium cyanobacteriorum sp. nov., isolated from a eutrophic reservoir during the Microcystis bloom period.</title>
        <authorList>
            <person name="Kang M."/>
            <person name="Le V."/>
            <person name="Ko S.-R."/>
            <person name="Lee S.-A."/>
            <person name="Ahn C.-Y."/>
        </authorList>
    </citation>
    <scope>NUCLEOTIDE SEQUENCE [LARGE SCALE GENOMIC DNA]</scope>
    <source>
        <strain evidence="16 17">HBC54</strain>
    </source>
</reference>
<dbReference type="InterPro" id="IPR036942">
    <property type="entry name" value="Beta-barrel_TonB_sf"/>
</dbReference>
<evidence type="ECO:0000259" key="14">
    <source>
        <dbReference type="Pfam" id="PF00593"/>
    </source>
</evidence>
<dbReference type="SUPFAM" id="SSF56935">
    <property type="entry name" value="Porins"/>
    <property type="match status" value="1"/>
</dbReference>
<evidence type="ECO:0000256" key="4">
    <source>
        <dbReference type="ARBA" id="ARBA00022496"/>
    </source>
</evidence>
<keyword evidence="5 11" id="KW-0812">Transmembrane</keyword>
<feature type="domain" description="TonB-dependent receptor-like beta-barrel" evidence="14">
    <location>
        <begin position="243"/>
        <end position="686"/>
    </location>
</feature>
<keyword evidence="4" id="KW-0410">Iron transport</keyword>
<keyword evidence="8 12" id="KW-0798">TonB box</keyword>
<keyword evidence="6" id="KW-0408">Iron</keyword>
<dbReference type="EMBL" id="JAROCY010000018">
    <property type="protein sequence ID" value="MDF8334928.1"/>
    <property type="molecule type" value="Genomic_DNA"/>
</dbReference>
<name>A0ABT6CMX6_9SPHN</name>
<dbReference type="PANTHER" id="PTHR32552:SF81">
    <property type="entry name" value="TONB-DEPENDENT OUTER MEMBRANE RECEPTOR"/>
    <property type="match status" value="1"/>
</dbReference>
<dbReference type="InterPro" id="IPR000531">
    <property type="entry name" value="Beta-barrel_TonB"/>
</dbReference>
<evidence type="ECO:0000256" key="11">
    <source>
        <dbReference type="PROSITE-ProRule" id="PRU01360"/>
    </source>
</evidence>
<feature type="domain" description="TonB-dependent receptor plug" evidence="15">
    <location>
        <begin position="49"/>
        <end position="160"/>
    </location>
</feature>
<dbReference type="InterPro" id="IPR039426">
    <property type="entry name" value="TonB-dep_rcpt-like"/>
</dbReference>
<keyword evidence="17" id="KW-1185">Reference proteome</keyword>
<dbReference type="Pfam" id="PF07715">
    <property type="entry name" value="Plug"/>
    <property type="match status" value="1"/>
</dbReference>
<keyword evidence="10 11" id="KW-0998">Cell outer membrane</keyword>
<evidence type="ECO:0000256" key="8">
    <source>
        <dbReference type="ARBA" id="ARBA00023077"/>
    </source>
</evidence>
<evidence type="ECO:0000313" key="17">
    <source>
        <dbReference type="Proteomes" id="UP001222770"/>
    </source>
</evidence>
<evidence type="ECO:0000256" key="1">
    <source>
        <dbReference type="ARBA" id="ARBA00004571"/>
    </source>
</evidence>
<evidence type="ECO:0000256" key="12">
    <source>
        <dbReference type="RuleBase" id="RU003357"/>
    </source>
</evidence>
<keyword evidence="3 11" id="KW-1134">Transmembrane beta strand</keyword>
<evidence type="ECO:0000256" key="5">
    <source>
        <dbReference type="ARBA" id="ARBA00022692"/>
    </source>
</evidence>
<keyword evidence="9 11" id="KW-0472">Membrane</keyword>
<feature type="signal peptide" evidence="13">
    <location>
        <begin position="1"/>
        <end position="25"/>
    </location>
</feature>
<comment type="caution">
    <text evidence="16">The sequence shown here is derived from an EMBL/GenBank/DDBJ whole genome shotgun (WGS) entry which is preliminary data.</text>
</comment>
<dbReference type="InterPro" id="IPR012910">
    <property type="entry name" value="Plug_dom"/>
</dbReference>
<proteinExistence type="inferred from homology"/>
<dbReference type="Proteomes" id="UP001222770">
    <property type="component" value="Unassembled WGS sequence"/>
</dbReference>
<comment type="similarity">
    <text evidence="11 12">Belongs to the TonB-dependent receptor family.</text>
</comment>
<keyword evidence="7" id="KW-0406">Ion transport</keyword>
<sequence>MKYRLLVGAATCCVLNYTDASTAWAQSAAQDEPNAAEIIVTATRRETTLQATPLAVSAVSAEALTAKGVNGLGDLANGAVPGMQIASFAGTPSILAISARGIGISDPTQGTQELVVPLYIDGVPLGRAQGLGLELIDPERVEFLRGPQGQLFGRNAEGGAIQFVSRRPSGELHAQASVEFGSFNLNHQKVRLDLPEFANIKLQVAFTHNQHDGFTRNVPKGVYSNQTDYGLLDSYGFRIAAEWNPTDRIRLNYTYDNSDTTDSQPYMSWLPVDIVGRTPFSPMPSGLYYPRETVGPLFNEAFKTKANGHALTAQFQASDEITLKSISSYREASRHGSSTLGHALVAGGSSKGILNSNAREDVDQWQVYQEIQAIGSWEHFDLTVGGTYFHEDVTDARRSYITGAGLAAGALGIAPATLAGCVGLERCLTAKSIQEATSDSYGIYAQGTYRLLDDKLELTAGIRYSDDKKVANRTFIAPRLLPPYTEATPSGVLPPQALFTAKRWDPAITVKYNFSPAVNAYVRYATAYRAGGANVRSSNFLGYGAEEVESWELGLKTRFADNRVTLNLAAFSNRLKNAQQTVQEAPTTNPSLTNTVNLPFAYTIKGIELETTIRAAEGLNFSGSLAYMDAPKYFEIPNPIAAGAPLTRFYQVQSPEIQGNVAADYKTPDFGIGNLALHVDYSFASSFMATPGGLLVASLGPTYKRPEAKTNMMNGRISLQNVKMGGVAAELSVWGKNLLDDTNYIYGFDGAASGAGFAAFVTPPRMFGVELRVTY</sequence>
<dbReference type="RefSeq" id="WP_277279699.1">
    <property type="nucleotide sequence ID" value="NZ_JAROCY010000018.1"/>
</dbReference>
<comment type="subcellular location">
    <subcellularLocation>
        <location evidence="1 11">Cell outer membrane</location>
        <topology evidence="1 11">Multi-pass membrane protein</topology>
    </subcellularLocation>
</comment>
<dbReference type="Pfam" id="PF00593">
    <property type="entry name" value="TonB_dep_Rec_b-barrel"/>
    <property type="match status" value="1"/>
</dbReference>
<accession>A0ABT6CMX6</accession>
<organism evidence="16 17">
    <name type="scientific">Novosphingobium cyanobacteriorum</name>
    <dbReference type="NCBI Taxonomy" id="3024215"/>
    <lineage>
        <taxon>Bacteria</taxon>
        <taxon>Pseudomonadati</taxon>
        <taxon>Pseudomonadota</taxon>
        <taxon>Alphaproteobacteria</taxon>
        <taxon>Sphingomonadales</taxon>
        <taxon>Sphingomonadaceae</taxon>
        <taxon>Novosphingobium</taxon>
    </lineage>
</organism>
<evidence type="ECO:0000256" key="13">
    <source>
        <dbReference type="SAM" id="SignalP"/>
    </source>
</evidence>
<keyword evidence="2 11" id="KW-0813">Transport</keyword>
<feature type="chain" id="PRO_5047295264" evidence="13">
    <location>
        <begin position="26"/>
        <end position="775"/>
    </location>
</feature>
<evidence type="ECO:0000256" key="3">
    <source>
        <dbReference type="ARBA" id="ARBA00022452"/>
    </source>
</evidence>
<evidence type="ECO:0000256" key="7">
    <source>
        <dbReference type="ARBA" id="ARBA00023065"/>
    </source>
</evidence>
<evidence type="ECO:0000256" key="6">
    <source>
        <dbReference type="ARBA" id="ARBA00023004"/>
    </source>
</evidence>
<dbReference type="PANTHER" id="PTHR32552">
    <property type="entry name" value="FERRICHROME IRON RECEPTOR-RELATED"/>
    <property type="match status" value="1"/>
</dbReference>
<keyword evidence="16" id="KW-0675">Receptor</keyword>
<protein>
    <submittedName>
        <fullName evidence="16">TonB-dependent receptor</fullName>
    </submittedName>
</protein>
<dbReference type="PROSITE" id="PS52016">
    <property type="entry name" value="TONB_DEPENDENT_REC_3"/>
    <property type="match status" value="1"/>
</dbReference>
<keyword evidence="13" id="KW-0732">Signal</keyword>
<dbReference type="Gene3D" id="2.40.170.20">
    <property type="entry name" value="TonB-dependent receptor, beta-barrel domain"/>
    <property type="match status" value="1"/>
</dbReference>